<accession>A0A0F9I3Q5</accession>
<gene>
    <name evidence="1" type="ORF">LCGC14_1924380</name>
</gene>
<proteinExistence type="predicted"/>
<reference evidence="1" key="1">
    <citation type="journal article" date="2015" name="Nature">
        <title>Complex archaea that bridge the gap between prokaryotes and eukaryotes.</title>
        <authorList>
            <person name="Spang A."/>
            <person name="Saw J.H."/>
            <person name="Jorgensen S.L."/>
            <person name="Zaremba-Niedzwiedzka K."/>
            <person name="Martijn J."/>
            <person name="Lind A.E."/>
            <person name="van Eijk R."/>
            <person name="Schleper C."/>
            <person name="Guy L."/>
            <person name="Ettema T.J."/>
        </authorList>
    </citation>
    <scope>NUCLEOTIDE SEQUENCE</scope>
</reference>
<dbReference type="AlphaFoldDB" id="A0A0F9I3Q5"/>
<sequence>MSNPDGLGEGRVDLSMTTLEFEDYERQDAPIIQTVLQELGYEFTLEDVCEFWREYSDRMYSAGWLDLRPREHLKENLRAYITHLRADALETLKTFPQEPK</sequence>
<name>A0A0F9I3Q5_9ZZZZ</name>
<comment type="caution">
    <text evidence="1">The sequence shown here is derived from an EMBL/GenBank/DDBJ whole genome shotgun (WGS) entry which is preliminary data.</text>
</comment>
<protein>
    <submittedName>
        <fullName evidence="1">Uncharacterized protein</fullName>
    </submittedName>
</protein>
<evidence type="ECO:0000313" key="1">
    <source>
        <dbReference type="EMBL" id="KKL88470.1"/>
    </source>
</evidence>
<dbReference type="EMBL" id="LAZR01020555">
    <property type="protein sequence ID" value="KKL88470.1"/>
    <property type="molecule type" value="Genomic_DNA"/>
</dbReference>
<organism evidence="1">
    <name type="scientific">marine sediment metagenome</name>
    <dbReference type="NCBI Taxonomy" id="412755"/>
    <lineage>
        <taxon>unclassified sequences</taxon>
        <taxon>metagenomes</taxon>
        <taxon>ecological metagenomes</taxon>
    </lineage>
</organism>